<protein>
    <recommendedName>
        <fullName evidence="2">Ribonuclease H2 subunit B</fullName>
    </recommendedName>
    <alternativeName>
        <fullName evidence="5">Ribonuclease HI subunit B</fullName>
    </alternativeName>
</protein>
<evidence type="ECO:0000256" key="3">
    <source>
        <dbReference type="ARBA" id="ARBA00023242"/>
    </source>
</evidence>
<comment type="subcellular location">
    <subcellularLocation>
        <location evidence="1">Nucleus</location>
    </subcellularLocation>
</comment>
<feature type="region of interest" description="Disordered" evidence="6">
    <location>
        <begin position="284"/>
        <end position="306"/>
    </location>
</feature>
<keyword evidence="10" id="KW-1185">Reference proteome</keyword>
<evidence type="ECO:0000256" key="1">
    <source>
        <dbReference type="ARBA" id="ARBA00004123"/>
    </source>
</evidence>
<keyword evidence="3" id="KW-0539">Nucleus</keyword>
<feature type="domain" description="Ribonuclease H2 subunit B wHTH" evidence="7">
    <location>
        <begin position="102"/>
        <end position="252"/>
    </location>
</feature>
<evidence type="ECO:0000256" key="4">
    <source>
        <dbReference type="ARBA" id="ARBA00024778"/>
    </source>
</evidence>
<dbReference type="PANTHER" id="PTHR13383:SF11">
    <property type="entry name" value="RIBONUCLEASE H2 SUBUNIT B"/>
    <property type="match status" value="1"/>
</dbReference>
<proteinExistence type="predicted"/>
<dbReference type="PANTHER" id="PTHR13383">
    <property type="entry name" value="RIBONUCLEASE H2 SUBUNIT B"/>
    <property type="match status" value="1"/>
</dbReference>
<dbReference type="Gene3D" id="2.20.25.530">
    <property type="match status" value="1"/>
</dbReference>
<dbReference type="EMBL" id="JBBXMP010000016">
    <property type="protein sequence ID" value="KAL0068805.1"/>
    <property type="molecule type" value="Genomic_DNA"/>
</dbReference>
<evidence type="ECO:0000313" key="9">
    <source>
        <dbReference type="EMBL" id="KAL0068805.1"/>
    </source>
</evidence>
<dbReference type="Gene3D" id="1.10.20.120">
    <property type="match status" value="1"/>
</dbReference>
<gene>
    <name evidence="9" type="ORF">AAF712_004134</name>
</gene>
<reference evidence="9 10" key="1">
    <citation type="submission" date="2024-05" db="EMBL/GenBank/DDBJ databases">
        <title>A draft genome resource for the thread blight pathogen Marasmius tenuissimus strain MS-2.</title>
        <authorList>
            <person name="Yulfo-Soto G.E."/>
            <person name="Baruah I.K."/>
            <person name="Amoako-Attah I."/>
            <person name="Bukari Y."/>
            <person name="Meinhardt L.W."/>
            <person name="Bailey B.A."/>
            <person name="Cohen S.P."/>
        </authorList>
    </citation>
    <scope>NUCLEOTIDE SEQUENCE [LARGE SCALE GENOMIC DNA]</scope>
    <source>
        <strain evidence="9 10">MS-2</strain>
    </source>
</reference>
<dbReference type="Pfam" id="PF09468">
    <property type="entry name" value="RNase_H2-Ydr279"/>
    <property type="match status" value="1"/>
</dbReference>
<evidence type="ECO:0000256" key="6">
    <source>
        <dbReference type="SAM" id="MobiDB-lite"/>
    </source>
</evidence>
<evidence type="ECO:0000256" key="2">
    <source>
        <dbReference type="ARBA" id="ARBA00019062"/>
    </source>
</evidence>
<organism evidence="9 10">
    <name type="scientific">Marasmius tenuissimus</name>
    <dbReference type="NCBI Taxonomy" id="585030"/>
    <lineage>
        <taxon>Eukaryota</taxon>
        <taxon>Fungi</taxon>
        <taxon>Dikarya</taxon>
        <taxon>Basidiomycota</taxon>
        <taxon>Agaricomycotina</taxon>
        <taxon>Agaricomycetes</taxon>
        <taxon>Agaricomycetidae</taxon>
        <taxon>Agaricales</taxon>
        <taxon>Marasmiineae</taxon>
        <taxon>Marasmiaceae</taxon>
        <taxon>Marasmius</taxon>
    </lineage>
</organism>
<evidence type="ECO:0000259" key="7">
    <source>
        <dbReference type="Pfam" id="PF09468"/>
    </source>
</evidence>
<sequence>MSTHIALLPNDLWDVLSLGPSSPPRTPMNFVRLPHPRTGVPTLFLPSKHAPRQDGDDGLDPEADCVLEIQQVTPPNPRSWFVGDEVVSDGKLTFLAPVDPVFLLIHMLRCLPKDQISQFRPADDIFEDLALKLEVSSASKEPSLHVLSKDVQRFTSLRCCKDALDRICEVERVGSEIVVYRFSQEKAVAYLRQKVERLSKPEVIDSSRILTRNLAKDGLMEDEKEDILEMGRMKSACDLVSQYLTPDFRTLLLASYDFAKLDEYLQRLENERMCVDVPAAGNKKVKKEGTGDKRKKGAAKASSGVEKLKKANTNGMAKLSTFFAKKT</sequence>
<dbReference type="InterPro" id="IPR019024">
    <property type="entry name" value="RNase_H2_suB_wHTH"/>
</dbReference>
<dbReference type="Proteomes" id="UP001437256">
    <property type="component" value="Unassembled WGS sequence"/>
</dbReference>
<evidence type="ECO:0000259" key="8">
    <source>
        <dbReference type="Pfam" id="PF17745"/>
    </source>
</evidence>
<comment type="function">
    <text evidence="4">Non catalytic subunit of RNase H2, an endonuclease that specifically degrades the RNA of RNA:DNA hybrids. Participates in DNA replication, possibly by mediating the removal of lagging-strand Okazaki fragment RNA primers during DNA replication. Mediates the excision of single ribonucleotides from DNA:RNA duplexes.</text>
</comment>
<dbReference type="Pfam" id="PF17745">
    <property type="entry name" value="Ydr279_N"/>
    <property type="match status" value="1"/>
</dbReference>
<comment type="caution">
    <text evidence="9">The sequence shown here is derived from an EMBL/GenBank/DDBJ whole genome shotgun (WGS) entry which is preliminary data.</text>
</comment>
<evidence type="ECO:0000256" key="5">
    <source>
        <dbReference type="ARBA" id="ARBA00033464"/>
    </source>
</evidence>
<dbReference type="CDD" id="cd09270">
    <property type="entry name" value="RNase_H2-B"/>
    <property type="match status" value="1"/>
</dbReference>
<feature type="domain" description="Rnh202 triple barrel" evidence="8">
    <location>
        <begin position="28"/>
        <end position="99"/>
    </location>
</feature>
<name>A0ABR3A4B6_9AGAR</name>
<accession>A0ABR3A4B6</accession>
<evidence type="ECO:0000313" key="10">
    <source>
        <dbReference type="Proteomes" id="UP001437256"/>
    </source>
</evidence>
<dbReference type="InterPro" id="IPR041195">
    <property type="entry name" value="Rnh202_N"/>
</dbReference>
<dbReference type="InterPro" id="IPR040456">
    <property type="entry name" value="RNase_H2_suB"/>
</dbReference>